<protein>
    <submittedName>
        <fullName evidence="2">Uncharacterized protein</fullName>
    </submittedName>
</protein>
<dbReference type="EMBL" id="LCAB01000017">
    <property type="protein sequence ID" value="KKR82171.1"/>
    <property type="molecule type" value="Genomic_DNA"/>
</dbReference>
<sequence>MREKGFSILEVILAAAFFIIFATASVVAVLQSMNANRLGVEMSITNQFASEGIEAVKSIKNQSFSNLAATTSAGLRRHPTNNIWEFYGTSNTLAQNAADDYIRTIKIEGVNRDGGNIVSSGGTLDPDTKKITSTVSWNFNSARPETISLITYLSDWEEPISVNGDGVLVYGRTGNTIPRANFYTNSDNTFAANSDTIAGAAGRNFVIKTSPTKQEAIVGYVDSNTLRVMCYDGINWTSEWSTTVGGTGTTRRFDIAYEYQTGDVMVLYSSDAGTNELDYQTKDGGLGCGSSNWVDQAAFDSPGTSGVVTWVKLSADSRSGSNILAAAWADMGRDLQAAIWDGTSWTQRTTALETTLECRGNCNSSPTIPNGDSFDIDFESSSGNLMVVWGSGGSGSGNGAFYNKCDGGAPPSCIWNVSRTAINGMVNDATSLDISSNPNTDDILFASIGDGGSDLQAARWSGSAPWNGSNDLDTTALTPVAGSSLVATGWLINGSTTRGIVVFANSSTQSQRIHGFVWNGSSFVRQGTDTTPWFTPTPLLGTPRWYDIQMDPKNKDKLMFLVSNSVNDLFAKRLEMDSTGTFFTWTDPTYADGTALETNLVQATTSPFYFGYWRNP</sequence>
<comment type="caution">
    <text evidence="2">The sequence shown here is derived from an EMBL/GenBank/DDBJ whole genome shotgun (WGS) entry which is preliminary data.</text>
</comment>
<dbReference type="Proteomes" id="UP000034601">
    <property type="component" value="Unassembled WGS sequence"/>
</dbReference>
<keyword evidence="1" id="KW-0812">Transmembrane</keyword>
<dbReference type="AlphaFoldDB" id="A0A0G0U4S8"/>
<reference evidence="2 3" key="1">
    <citation type="journal article" date="2015" name="Nature">
        <title>rRNA introns, odd ribosomes, and small enigmatic genomes across a large radiation of phyla.</title>
        <authorList>
            <person name="Brown C.T."/>
            <person name="Hug L.A."/>
            <person name="Thomas B.C."/>
            <person name="Sharon I."/>
            <person name="Castelle C.J."/>
            <person name="Singh A."/>
            <person name="Wilkins M.J."/>
            <person name="Williams K.H."/>
            <person name="Banfield J.F."/>
        </authorList>
    </citation>
    <scope>NUCLEOTIDE SEQUENCE [LARGE SCALE GENOMIC DNA]</scope>
</reference>
<name>A0A0G0U4S8_9BACT</name>
<evidence type="ECO:0000313" key="3">
    <source>
        <dbReference type="Proteomes" id="UP000034601"/>
    </source>
</evidence>
<proteinExistence type="predicted"/>
<gene>
    <name evidence="2" type="ORF">UU29_C0017G0007</name>
</gene>
<evidence type="ECO:0000256" key="1">
    <source>
        <dbReference type="SAM" id="Phobius"/>
    </source>
</evidence>
<feature type="transmembrane region" description="Helical" evidence="1">
    <location>
        <begin position="12"/>
        <end position="33"/>
    </location>
</feature>
<keyword evidence="1" id="KW-1133">Transmembrane helix</keyword>
<keyword evidence="1" id="KW-0472">Membrane</keyword>
<evidence type="ECO:0000313" key="2">
    <source>
        <dbReference type="EMBL" id="KKR82171.1"/>
    </source>
</evidence>
<accession>A0A0G0U4S8</accession>
<organism evidence="2 3">
    <name type="scientific">Candidatus Daviesbacteria bacterium GW2011_GWA2_40_9</name>
    <dbReference type="NCBI Taxonomy" id="1618424"/>
    <lineage>
        <taxon>Bacteria</taxon>
        <taxon>Candidatus Daviesiibacteriota</taxon>
    </lineage>
</organism>